<reference evidence="7" key="3">
    <citation type="submission" date="2015-04" db="UniProtKB">
        <authorList>
            <consortium name="EnsemblPlants"/>
        </authorList>
    </citation>
    <scope>IDENTIFICATION</scope>
    <source>
        <strain evidence="7">cv. Jemalong A17</strain>
    </source>
</reference>
<proteinExistence type="predicted"/>
<evidence type="ECO:0000313" key="7">
    <source>
        <dbReference type="EnsemblPlants" id="AES96408"/>
    </source>
</evidence>
<dbReference type="PANTHER" id="PTHR12346:SF0">
    <property type="entry name" value="SIN3A, ISOFORM G"/>
    <property type="match status" value="1"/>
</dbReference>
<keyword evidence="8" id="KW-1185">Reference proteome</keyword>
<dbReference type="Gramene" id="rna30338">
    <property type="protein sequence ID" value="RHN55197.1"/>
    <property type="gene ID" value="gene30338"/>
</dbReference>
<dbReference type="EnsemblPlants" id="AES96408">
    <property type="protein sequence ID" value="AES96408"/>
    <property type="gene ID" value="MTR_5g036820"/>
</dbReference>
<dbReference type="AlphaFoldDB" id="G7K6X6"/>
<evidence type="ECO:0000313" key="8">
    <source>
        <dbReference type="Proteomes" id="UP000002051"/>
    </source>
</evidence>
<evidence type="ECO:0000256" key="1">
    <source>
        <dbReference type="ARBA" id="ARBA00004123"/>
    </source>
</evidence>
<keyword evidence="2" id="KW-0678">Repressor</keyword>
<dbReference type="EMBL" id="PSQE01000005">
    <property type="protein sequence ID" value="RHN55197.1"/>
    <property type="molecule type" value="Genomic_DNA"/>
</dbReference>
<comment type="subcellular location">
    <subcellularLocation>
        <location evidence="1 4">Nucleus</location>
    </subcellularLocation>
</comment>
<evidence type="ECO:0000313" key="9">
    <source>
        <dbReference type="Proteomes" id="UP000265566"/>
    </source>
</evidence>
<sequence>MKPHKMKRIYADRPVVDYRYISNYVREVKNRFQHADHRHVYLSFLEMLSKYIEREKTVGNVISEVAVLFEGHDDLIEGFTNFIPLRR</sequence>
<dbReference type="Gene3D" id="1.20.1160.11">
    <property type="entry name" value="Paired amphipathic helix"/>
    <property type="match status" value="1"/>
</dbReference>
<dbReference type="Proteomes" id="UP000002051">
    <property type="component" value="Chromosome 5"/>
</dbReference>
<dbReference type="SUPFAM" id="SSF47762">
    <property type="entry name" value="PAH2 domain"/>
    <property type="match status" value="1"/>
</dbReference>
<dbReference type="PROSITE" id="PS51477">
    <property type="entry name" value="PAH"/>
    <property type="match status" value="1"/>
</dbReference>
<dbReference type="eggNOG" id="KOG4204">
    <property type="taxonomic scope" value="Eukaryota"/>
</dbReference>
<dbReference type="InterPro" id="IPR039774">
    <property type="entry name" value="Sin3-like"/>
</dbReference>
<dbReference type="InterPro" id="IPR003822">
    <property type="entry name" value="PAH"/>
</dbReference>
<evidence type="ECO:0000256" key="4">
    <source>
        <dbReference type="PROSITE-ProRule" id="PRU00810"/>
    </source>
</evidence>
<evidence type="ECO:0000313" key="5">
    <source>
        <dbReference type="EMBL" id="AES96408.1"/>
    </source>
</evidence>
<dbReference type="GO" id="GO:0005634">
    <property type="term" value="C:nucleus"/>
    <property type="evidence" value="ECO:0007669"/>
    <property type="project" value="UniProtKB-SubCell"/>
</dbReference>
<dbReference type="Proteomes" id="UP000265566">
    <property type="component" value="Chromosome 5"/>
</dbReference>
<evidence type="ECO:0000256" key="2">
    <source>
        <dbReference type="ARBA" id="ARBA00022491"/>
    </source>
</evidence>
<dbReference type="EMBL" id="CM001221">
    <property type="protein sequence ID" value="AES96408.1"/>
    <property type="molecule type" value="Genomic_DNA"/>
</dbReference>
<keyword evidence="3 4" id="KW-0539">Nucleus</keyword>
<reference evidence="6" key="5">
    <citation type="journal article" date="2018" name="Nat. Plants">
        <title>Whole-genome landscape of Medicago truncatula symbiotic genes.</title>
        <authorList>
            <person name="Pecrix Y."/>
            <person name="Gamas P."/>
            <person name="Carrere S."/>
        </authorList>
    </citation>
    <scope>NUCLEOTIDE SEQUENCE</scope>
    <source>
        <tissue evidence="6">Leaves</tissue>
    </source>
</reference>
<dbReference type="STRING" id="3880.G7K6X6"/>
<gene>
    <name evidence="5" type="ordered locus">MTR_5g036820</name>
    <name evidence="6" type="ORF">MtrunA17_Chr5g0415081</name>
</gene>
<reference evidence="9" key="4">
    <citation type="journal article" date="2018" name="Nat. Plants">
        <title>Whole-genome landscape of Medicago truncatula symbiotic genes.</title>
        <authorList>
            <person name="Pecrix Y."/>
            <person name="Staton S.E."/>
            <person name="Sallet E."/>
            <person name="Lelandais-Briere C."/>
            <person name="Moreau S."/>
            <person name="Carrere S."/>
            <person name="Blein T."/>
            <person name="Jardinaud M.F."/>
            <person name="Latrasse D."/>
            <person name="Zouine M."/>
            <person name="Zahm M."/>
            <person name="Kreplak J."/>
            <person name="Mayjonade B."/>
            <person name="Satge C."/>
            <person name="Perez M."/>
            <person name="Cauet S."/>
            <person name="Marande W."/>
            <person name="Chantry-Darmon C."/>
            <person name="Lopez-Roques C."/>
            <person name="Bouchez O."/>
            <person name="Berard A."/>
            <person name="Debelle F."/>
            <person name="Munos S."/>
            <person name="Bendahmane A."/>
            <person name="Berges H."/>
            <person name="Niebel A."/>
            <person name="Buitink J."/>
            <person name="Frugier F."/>
            <person name="Benhamed M."/>
            <person name="Crespi M."/>
            <person name="Gouzy J."/>
            <person name="Gamas P."/>
        </authorList>
    </citation>
    <scope>NUCLEOTIDE SEQUENCE [LARGE SCALE GENOMIC DNA]</scope>
    <source>
        <strain evidence="9">cv. Jemalong A17</strain>
    </source>
</reference>
<evidence type="ECO:0000256" key="3">
    <source>
        <dbReference type="ARBA" id="ARBA00023242"/>
    </source>
</evidence>
<name>G7K6X6_MEDTR</name>
<dbReference type="HOGENOM" id="CLU_192470_0_0_1"/>
<dbReference type="GO" id="GO:0003714">
    <property type="term" value="F:transcription corepressor activity"/>
    <property type="evidence" value="ECO:0007669"/>
    <property type="project" value="InterPro"/>
</dbReference>
<reference evidence="5 8" key="2">
    <citation type="journal article" date="2014" name="BMC Genomics">
        <title>An improved genome release (version Mt4.0) for the model legume Medicago truncatula.</title>
        <authorList>
            <person name="Tang H."/>
            <person name="Krishnakumar V."/>
            <person name="Bidwell S."/>
            <person name="Rosen B."/>
            <person name="Chan A."/>
            <person name="Zhou S."/>
            <person name="Gentzbittel L."/>
            <person name="Childs K.L."/>
            <person name="Yandell M."/>
            <person name="Gundlach H."/>
            <person name="Mayer K.F."/>
            <person name="Schwartz D.C."/>
            <person name="Town C.D."/>
        </authorList>
    </citation>
    <scope>GENOME REANNOTATION</scope>
    <source>
        <strain evidence="7 8">cv. Jemalong A17</strain>
    </source>
</reference>
<reference evidence="5 8" key="1">
    <citation type="journal article" date="2011" name="Nature">
        <title>The Medicago genome provides insight into the evolution of rhizobial symbioses.</title>
        <authorList>
            <person name="Young N.D."/>
            <person name="Debelle F."/>
            <person name="Oldroyd G.E."/>
            <person name="Geurts R."/>
            <person name="Cannon S.B."/>
            <person name="Udvardi M.K."/>
            <person name="Benedito V.A."/>
            <person name="Mayer K.F."/>
            <person name="Gouzy J."/>
            <person name="Schoof H."/>
            <person name="Van de Peer Y."/>
            <person name="Proost S."/>
            <person name="Cook D.R."/>
            <person name="Meyers B.C."/>
            <person name="Spannagl M."/>
            <person name="Cheung F."/>
            <person name="De Mita S."/>
            <person name="Krishnakumar V."/>
            <person name="Gundlach H."/>
            <person name="Zhou S."/>
            <person name="Mudge J."/>
            <person name="Bharti A.K."/>
            <person name="Murray J.D."/>
            <person name="Naoumkina M.A."/>
            <person name="Rosen B."/>
            <person name="Silverstein K.A."/>
            <person name="Tang H."/>
            <person name="Rombauts S."/>
            <person name="Zhao P.X."/>
            <person name="Zhou P."/>
            <person name="Barbe V."/>
            <person name="Bardou P."/>
            <person name="Bechner M."/>
            <person name="Bellec A."/>
            <person name="Berger A."/>
            <person name="Berges H."/>
            <person name="Bidwell S."/>
            <person name="Bisseling T."/>
            <person name="Choisne N."/>
            <person name="Couloux A."/>
            <person name="Denny R."/>
            <person name="Deshpande S."/>
            <person name="Dai X."/>
            <person name="Doyle J.J."/>
            <person name="Dudez A.M."/>
            <person name="Farmer A.D."/>
            <person name="Fouteau S."/>
            <person name="Franken C."/>
            <person name="Gibelin C."/>
            <person name="Gish J."/>
            <person name="Goldstein S."/>
            <person name="Gonzalez A.J."/>
            <person name="Green P.J."/>
            <person name="Hallab A."/>
            <person name="Hartog M."/>
            <person name="Hua A."/>
            <person name="Humphray S.J."/>
            <person name="Jeong D.H."/>
            <person name="Jing Y."/>
            <person name="Jocker A."/>
            <person name="Kenton S.M."/>
            <person name="Kim D.J."/>
            <person name="Klee K."/>
            <person name="Lai H."/>
            <person name="Lang C."/>
            <person name="Lin S."/>
            <person name="Macmil S.L."/>
            <person name="Magdelenat G."/>
            <person name="Matthews L."/>
            <person name="McCorrison J."/>
            <person name="Monaghan E.L."/>
            <person name="Mun J.H."/>
            <person name="Najar F.Z."/>
            <person name="Nicholson C."/>
            <person name="Noirot C."/>
            <person name="O'Bleness M."/>
            <person name="Paule C.R."/>
            <person name="Poulain J."/>
            <person name="Prion F."/>
            <person name="Qin B."/>
            <person name="Qu C."/>
            <person name="Retzel E.F."/>
            <person name="Riddle C."/>
            <person name="Sallet E."/>
            <person name="Samain S."/>
            <person name="Samson N."/>
            <person name="Sanders I."/>
            <person name="Saurat O."/>
            <person name="Scarpelli C."/>
            <person name="Schiex T."/>
            <person name="Segurens B."/>
            <person name="Severin A.J."/>
            <person name="Sherrier D.J."/>
            <person name="Shi R."/>
            <person name="Sims S."/>
            <person name="Singer S.R."/>
            <person name="Sinharoy S."/>
            <person name="Sterck L."/>
            <person name="Viollet A."/>
            <person name="Wang B.B."/>
            <person name="Wang K."/>
            <person name="Wang M."/>
            <person name="Wang X."/>
            <person name="Warfsmann J."/>
            <person name="Weissenbach J."/>
            <person name="White D.D."/>
            <person name="White J.D."/>
            <person name="Wiley G.B."/>
            <person name="Wincker P."/>
            <person name="Xing Y."/>
            <person name="Yang L."/>
            <person name="Yao Z."/>
            <person name="Ying F."/>
            <person name="Zhai J."/>
            <person name="Zhou L."/>
            <person name="Zuber A."/>
            <person name="Denarie J."/>
            <person name="Dixon R.A."/>
            <person name="May G.D."/>
            <person name="Schwartz D.C."/>
            <person name="Rogers J."/>
            <person name="Quetier F."/>
            <person name="Town C.D."/>
            <person name="Roe B.A."/>
        </authorList>
    </citation>
    <scope>NUCLEOTIDE SEQUENCE [LARGE SCALE GENOMIC DNA]</scope>
    <source>
        <strain evidence="5">A17</strain>
        <strain evidence="7 8">cv. Jemalong A17</strain>
    </source>
</reference>
<organism evidence="5 8">
    <name type="scientific">Medicago truncatula</name>
    <name type="common">Barrel medic</name>
    <name type="synonym">Medicago tribuloides</name>
    <dbReference type="NCBI Taxonomy" id="3880"/>
    <lineage>
        <taxon>Eukaryota</taxon>
        <taxon>Viridiplantae</taxon>
        <taxon>Streptophyta</taxon>
        <taxon>Embryophyta</taxon>
        <taxon>Tracheophyta</taxon>
        <taxon>Spermatophyta</taxon>
        <taxon>Magnoliopsida</taxon>
        <taxon>eudicotyledons</taxon>
        <taxon>Gunneridae</taxon>
        <taxon>Pentapetalae</taxon>
        <taxon>rosids</taxon>
        <taxon>fabids</taxon>
        <taxon>Fabales</taxon>
        <taxon>Fabaceae</taxon>
        <taxon>Papilionoideae</taxon>
        <taxon>50 kb inversion clade</taxon>
        <taxon>NPAAA clade</taxon>
        <taxon>Hologalegina</taxon>
        <taxon>IRL clade</taxon>
        <taxon>Trifolieae</taxon>
        <taxon>Medicago</taxon>
    </lineage>
</organism>
<evidence type="ECO:0000313" key="6">
    <source>
        <dbReference type="EMBL" id="RHN55197.1"/>
    </source>
</evidence>
<accession>G7K6X6</accession>
<dbReference type="PaxDb" id="3880-AES96408"/>
<dbReference type="InterPro" id="IPR036600">
    <property type="entry name" value="PAH_sf"/>
</dbReference>
<dbReference type="PANTHER" id="PTHR12346">
    <property type="entry name" value="SIN3B-RELATED"/>
    <property type="match status" value="1"/>
</dbReference>
<dbReference type="Pfam" id="PF02671">
    <property type="entry name" value="PAH"/>
    <property type="match status" value="1"/>
</dbReference>
<protein>
    <submittedName>
        <fullName evidence="5">Paired amphipathic helix protein</fullName>
    </submittedName>
    <submittedName>
        <fullName evidence="6">Putative transcription regulator Others family</fullName>
    </submittedName>
</protein>